<organism evidence="2 4">
    <name type="scientific">Rotaria magnacalcarata</name>
    <dbReference type="NCBI Taxonomy" id="392030"/>
    <lineage>
        <taxon>Eukaryota</taxon>
        <taxon>Metazoa</taxon>
        <taxon>Spiralia</taxon>
        <taxon>Gnathifera</taxon>
        <taxon>Rotifera</taxon>
        <taxon>Eurotatoria</taxon>
        <taxon>Bdelloidea</taxon>
        <taxon>Philodinida</taxon>
        <taxon>Philodinidae</taxon>
        <taxon>Rotaria</taxon>
    </lineage>
</organism>
<dbReference type="InterPro" id="IPR001810">
    <property type="entry name" value="F-box_dom"/>
</dbReference>
<evidence type="ECO:0000259" key="1">
    <source>
        <dbReference type="PROSITE" id="PS50181"/>
    </source>
</evidence>
<gene>
    <name evidence="3" type="ORF">GIL414_LOCUS24859</name>
    <name evidence="2" type="ORF">KQP761_LOCUS8105</name>
</gene>
<dbReference type="Proteomes" id="UP000681720">
    <property type="component" value="Unassembled WGS sequence"/>
</dbReference>
<protein>
    <recommendedName>
        <fullName evidence="1">F-box domain-containing protein</fullName>
    </recommendedName>
</protein>
<dbReference type="Proteomes" id="UP000663834">
    <property type="component" value="Unassembled WGS sequence"/>
</dbReference>
<dbReference type="OrthoDB" id="10027974at2759"/>
<evidence type="ECO:0000313" key="3">
    <source>
        <dbReference type="EMBL" id="CAF4278073.1"/>
    </source>
</evidence>
<dbReference type="AlphaFoldDB" id="A0A815IND7"/>
<feature type="domain" description="F-box" evidence="1">
    <location>
        <begin position="6"/>
        <end position="54"/>
    </location>
</feature>
<evidence type="ECO:0000313" key="2">
    <source>
        <dbReference type="EMBL" id="CAF1368609.1"/>
    </source>
</evidence>
<sequence>MNGSLVTTLECLPNEIFITLFSYLDGYSIYQSFYELNNRLSGLVRCTMGKYLDLREIQRHKCQQVLASIDQSQVTELLLSNKYDDELADRLLACSFQGLRYLTLECVGVFTVSDIIYRKLIPNYLESLSICFRSDQCRKKVHELSMGLLKICSRYLKSLRYLNLYTDFNPEMVNRNARIKNPIDNDLSCQCFHLTTICLNNLHWILSHLPCLRSLTFIATLDTWTDSYPPLPHLHTCIATLIETDFDLVRSFLGTYSNLRRLELVLIYVELDSIDDYQWQSLIEQSLPKLKQFILEMSTDGLEESVAERLCTTSFQRDSFWQKRNTIVNVWRKTVLTNETIKVDIQIEFGYTKAIVISEMASSDN</sequence>
<name>A0A815IND7_9BILA</name>
<accession>A0A815IND7</accession>
<reference evidence="2" key="1">
    <citation type="submission" date="2021-02" db="EMBL/GenBank/DDBJ databases">
        <authorList>
            <person name="Nowell W R."/>
        </authorList>
    </citation>
    <scope>NUCLEOTIDE SEQUENCE</scope>
</reference>
<comment type="caution">
    <text evidence="2">The sequence shown here is derived from an EMBL/GenBank/DDBJ whole genome shotgun (WGS) entry which is preliminary data.</text>
</comment>
<dbReference type="EMBL" id="CAJNOW010002995">
    <property type="protein sequence ID" value="CAF1368609.1"/>
    <property type="molecule type" value="Genomic_DNA"/>
</dbReference>
<dbReference type="PROSITE" id="PS50181">
    <property type="entry name" value="FBOX"/>
    <property type="match status" value="1"/>
</dbReference>
<dbReference type="EMBL" id="CAJOBJ010031901">
    <property type="protein sequence ID" value="CAF4278073.1"/>
    <property type="molecule type" value="Genomic_DNA"/>
</dbReference>
<evidence type="ECO:0000313" key="4">
    <source>
        <dbReference type="Proteomes" id="UP000663834"/>
    </source>
</evidence>
<proteinExistence type="predicted"/>